<dbReference type="EMBL" id="JANPWB010000011">
    <property type="protein sequence ID" value="KAJ1129990.1"/>
    <property type="molecule type" value="Genomic_DNA"/>
</dbReference>
<sequence>MTPHSTTEVAPNHLSMGRVVTDVIPHHESWKPIPMNEDREYFKRKRSNKMASRHRRSHPSNIRVGDYVLV</sequence>
<proteinExistence type="predicted"/>
<gene>
    <name evidence="1" type="ORF">NDU88_008349</name>
</gene>
<evidence type="ECO:0000313" key="1">
    <source>
        <dbReference type="EMBL" id="KAJ1129990.1"/>
    </source>
</evidence>
<accession>A0AAV7PPH3</accession>
<reference evidence="1" key="1">
    <citation type="journal article" date="2022" name="bioRxiv">
        <title>Sequencing and chromosome-scale assembly of the giantPleurodeles waltlgenome.</title>
        <authorList>
            <person name="Brown T."/>
            <person name="Elewa A."/>
            <person name="Iarovenko S."/>
            <person name="Subramanian E."/>
            <person name="Araus A.J."/>
            <person name="Petzold A."/>
            <person name="Susuki M."/>
            <person name="Suzuki K.-i.T."/>
            <person name="Hayashi T."/>
            <person name="Toyoda A."/>
            <person name="Oliveira C."/>
            <person name="Osipova E."/>
            <person name="Leigh N.D."/>
            <person name="Simon A."/>
            <person name="Yun M.H."/>
        </authorList>
    </citation>
    <scope>NUCLEOTIDE SEQUENCE</scope>
    <source>
        <strain evidence="1">20211129_DDA</strain>
        <tissue evidence="1">Liver</tissue>
    </source>
</reference>
<comment type="caution">
    <text evidence="1">The sequence shown here is derived from an EMBL/GenBank/DDBJ whole genome shotgun (WGS) entry which is preliminary data.</text>
</comment>
<keyword evidence="2" id="KW-1185">Reference proteome</keyword>
<evidence type="ECO:0000313" key="2">
    <source>
        <dbReference type="Proteomes" id="UP001066276"/>
    </source>
</evidence>
<dbReference type="Proteomes" id="UP001066276">
    <property type="component" value="Chromosome 7"/>
</dbReference>
<protein>
    <submittedName>
        <fullName evidence="1">Uncharacterized protein</fullName>
    </submittedName>
</protein>
<dbReference type="AlphaFoldDB" id="A0AAV7PPH3"/>
<name>A0AAV7PPH3_PLEWA</name>
<organism evidence="1 2">
    <name type="scientific">Pleurodeles waltl</name>
    <name type="common">Iberian ribbed newt</name>
    <dbReference type="NCBI Taxonomy" id="8319"/>
    <lineage>
        <taxon>Eukaryota</taxon>
        <taxon>Metazoa</taxon>
        <taxon>Chordata</taxon>
        <taxon>Craniata</taxon>
        <taxon>Vertebrata</taxon>
        <taxon>Euteleostomi</taxon>
        <taxon>Amphibia</taxon>
        <taxon>Batrachia</taxon>
        <taxon>Caudata</taxon>
        <taxon>Salamandroidea</taxon>
        <taxon>Salamandridae</taxon>
        <taxon>Pleurodelinae</taxon>
        <taxon>Pleurodeles</taxon>
    </lineage>
</organism>